<gene>
    <name evidence="1" type="ordered locus">Francci3_0239</name>
</gene>
<evidence type="ECO:0000313" key="2">
    <source>
        <dbReference type="Proteomes" id="UP000001937"/>
    </source>
</evidence>
<dbReference type="Proteomes" id="UP000001937">
    <property type="component" value="Chromosome"/>
</dbReference>
<keyword evidence="2" id="KW-1185">Reference proteome</keyword>
<dbReference type="KEGG" id="fra:Francci3_0239"/>
<evidence type="ECO:0000313" key="1">
    <source>
        <dbReference type="EMBL" id="ABD09628.1"/>
    </source>
</evidence>
<sequence>MLSDGRQRLVHVFGVELDRVELVCVPQAQPFQAFVVFRMAGVAEDLDELADAGC</sequence>
<dbReference type="RefSeq" id="WP_011434708.1">
    <property type="nucleotide sequence ID" value="NC_007777.1"/>
</dbReference>
<organism evidence="1 2">
    <name type="scientific">Frankia casuarinae (strain DSM 45818 / CECT 9043 / HFP020203 / CcI3)</name>
    <dbReference type="NCBI Taxonomy" id="106370"/>
    <lineage>
        <taxon>Bacteria</taxon>
        <taxon>Bacillati</taxon>
        <taxon>Actinomycetota</taxon>
        <taxon>Actinomycetes</taxon>
        <taxon>Frankiales</taxon>
        <taxon>Frankiaceae</taxon>
        <taxon>Frankia</taxon>
    </lineage>
</organism>
<dbReference type="AlphaFoldDB" id="Q2JGG4"/>
<protein>
    <submittedName>
        <fullName evidence="1">Uncharacterized protein</fullName>
    </submittedName>
</protein>
<dbReference type="EMBL" id="CP000249">
    <property type="protein sequence ID" value="ABD09628.1"/>
    <property type="molecule type" value="Genomic_DNA"/>
</dbReference>
<dbReference type="STRING" id="106370.Francci3_0239"/>
<accession>Q2JGG4</accession>
<proteinExistence type="predicted"/>
<name>Q2JGG4_FRACC</name>
<dbReference type="HOGENOM" id="CLU_3043678_0_0_11"/>
<reference evidence="1 2" key="1">
    <citation type="journal article" date="2007" name="Genome Res.">
        <title>Genome characteristics of facultatively symbiotic Frankia sp. strains reflect host range and host plant biogeography.</title>
        <authorList>
            <person name="Normand P."/>
            <person name="Lapierre P."/>
            <person name="Tisa L.S."/>
            <person name="Gogarten J.P."/>
            <person name="Alloisio N."/>
            <person name="Bagnarol E."/>
            <person name="Bassi C.A."/>
            <person name="Berry A.M."/>
            <person name="Bickhart D.M."/>
            <person name="Choisne N."/>
            <person name="Couloux A."/>
            <person name="Cournoyer B."/>
            <person name="Cruveiller S."/>
            <person name="Daubin V."/>
            <person name="Demange N."/>
            <person name="Francino M.P."/>
            <person name="Goltsman E."/>
            <person name="Huang Y."/>
            <person name="Kopp O.R."/>
            <person name="Labarre L."/>
            <person name="Lapidus A."/>
            <person name="Lavire C."/>
            <person name="Marechal J."/>
            <person name="Martinez M."/>
            <person name="Mastronunzio J.E."/>
            <person name="Mullin B.C."/>
            <person name="Niemann J."/>
            <person name="Pujic P."/>
            <person name="Rawnsley T."/>
            <person name="Rouy Z."/>
            <person name="Schenowitz C."/>
            <person name="Sellstedt A."/>
            <person name="Tavares F."/>
            <person name="Tomkins J.P."/>
            <person name="Vallenet D."/>
            <person name="Valverde C."/>
            <person name="Wall L.G."/>
            <person name="Wang Y."/>
            <person name="Medigue C."/>
            <person name="Benson D.R."/>
        </authorList>
    </citation>
    <scope>NUCLEOTIDE SEQUENCE [LARGE SCALE GENOMIC DNA]</scope>
    <source>
        <strain evidence="2">DSM 45818 / CECT 9043 / CcI3</strain>
    </source>
</reference>